<dbReference type="EMBL" id="JAGPNK010000003">
    <property type="protein sequence ID" value="KAH7324872.1"/>
    <property type="molecule type" value="Genomic_DNA"/>
</dbReference>
<evidence type="ECO:0000256" key="3">
    <source>
        <dbReference type="ARBA" id="ARBA00023002"/>
    </source>
</evidence>
<comment type="caution">
    <text evidence="5">The sequence shown here is derived from an EMBL/GenBank/DDBJ whole genome shotgun (WGS) entry which is preliminary data.</text>
</comment>
<organism evidence="5 6">
    <name type="scientific">Stachybotrys elegans</name>
    <dbReference type="NCBI Taxonomy" id="80388"/>
    <lineage>
        <taxon>Eukaryota</taxon>
        <taxon>Fungi</taxon>
        <taxon>Dikarya</taxon>
        <taxon>Ascomycota</taxon>
        <taxon>Pezizomycotina</taxon>
        <taxon>Sordariomycetes</taxon>
        <taxon>Hypocreomycetidae</taxon>
        <taxon>Hypocreales</taxon>
        <taxon>Stachybotryaceae</taxon>
        <taxon>Stachybotrys</taxon>
    </lineage>
</organism>
<dbReference type="PROSITE" id="PS00061">
    <property type="entry name" value="ADH_SHORT"/>
    <property type="match status" value="1"/>
</dbReference>
<dbReference type="InterPro" id="IPR036291">
    <property type="entry name" value="NAD(P)-bd_dom_sf"/>
</dbReference>
<protein>
    <recommendedName>
        <fullName evidence="7">NAD(P)-binding protein</fullName>
    </recommendedName>
</protein>
<reference evidence="5" key="1">
    <citation type="journal article" date="2021" name="Nat. Commun.">
        <title>Genetic determinants of endophytism in the Arabidopsis root mycobiome.</title>
        <authorList>
            <person name="Mesny F."/>
            <person name="Miyauchi S."/>
            <person name="Thiergart T."/>
            <person name="Pickel B."/>
            <person name="Atanasova L."/>
            <person name="Karlsson M."/>
            <person name="Huettel B."/>
            <person name="Barry K.W."/>
            <person name="Haridas S."/>
            <person name="Chen C."/>
            <person name="Bauer D."/>
            <person name="Andreopoulos W."/>
            <person name="Pangilinan J."/>
            <person name="LaButti K."/>
            <person name="Riley R."/>
            <person name="Lipzen A."/>
            <person name="Clum A."/>
            <person name="Drula E."/>
            <person name="Henrissat B."/>
            <person name="Kohler A."/>
            <person name="Grigoriev I.V."/>
            <person name="Martin F.M."/>
            <person name="Hacquard S."/>
        </authorList>
    </citation>
    <scope>NUCLEOTIDE SEQUENCE</scope>
    <source>
        <strain evidence="5">MPI-CAGE-CH-0235</strain>
    </source>
</reference>
<keyword evidence="3" id="KW-0560">Oxidoreductase</keyword>
<dbReference type="SUPFAM" id="SSF51735">
    <property type="entry name" value="NAD(P)-binding Rossmann-fold domains"/>
    <property type="match status" value="1"/>
</dbReference>
<dbReference type="PRINTS" id="PR00080">
    <property type="entry name" value="SDRFAMILY"/>
</dbReference>
<evidence type="ECO:0000313" key="5">
    <source>
        <dbReference type="EMBL" id="KAH7324872.1"/>
    </source>
</evidence>
<dbReference type="Proteomes" id="UP000813444">
    <property type="component" value="Unassembled WGS sequence"/>
</dbReference>
<comment type="similarity">
    <text evidence="1 4">Belongs to the short-chain dehydrogenases/reductases (SDR) family.</text>
</comment>
<proteinExistence type="inferred from homology"/>
<evidence type="ECO:0000256" key="2">
    <source>
        <dbReference type="ARBA" id="ARBA00022857"/>
    </source>
</evidence>
<sequence length="301" mass="32793">MSSTVFITGANSGVGLATVKVFLSHGWNVVGSARNPDAAVDLQNLSLDAKDKLLVLPLDMASPSTYQQALDSAVAKFGKIDVLINNAGYGQFGPLESLDMEDYRRQFDINLFGPIELTKLFIPHFRATSSAEAPAKLIYVSSGAAHFGLPFSTAYSASKAALDLFAESLSFELAQLDPPIITKLIPIHGGVKSTNFRNSSNSNNVFAPATDEDRAVAGRYKDYASKVFSIFGEMSGRAMEIEKPAEVIFKAATEEGRKLRYFVSGEDGGELLNARMKGRQEGESLDDCDEKWVAYFRSRFE</sequence>
<dbReference type="PANTHER" id="PTHR43391">
    <property type="entry name" value="RETINOL DEHYDROGENASE-RELATED"/>
    <property type="match status" value="1"/>
</dbReference>
<accession>A0A8K0WU65</accession>
<evidence type="ECO:0000313" key="6">
    <source>
        <dbReference type="Proteomes" id="UP000813444"/>
    </source>
</evidence>
<dbReference type="OrthoDB" id="1933717at2759"/>
<dbReference type="PANTHER" id="PTHR43391:SF86">
    <property type="entry name" value="SHORT-CHAIN DEHYDROGENASE_REDUCTASE FAMILY PROTEIN"/>
    <property type="match status" value="1"/>
</dbReference>
<keyword evidence="6" id="KW-1185">Reference proteome</keyword>
<evidence type="ECO:0000256" key="4">
    <source>
        <dbReference type="RuleBase" id="RU000363"/>
    </source>
</evidence>
<name>A0A8K0WU65_9HYPO</name>
<evidence type="ECO:0000256" key="1">
    <source>
        <dbReference type="ARBA" id="ARBA00006484"/>
    </source>
</evidence>
<dbReference type="InterPro" id="IPR002347">
    <property type="entry name" value="SDR_fam"/>
</dbReference>
<dbReference type="AlphaFoldDB" id="A0A8K0WU65"/>
<keyword evidence="2" id="KW-0521">NADP</keyword>
<gene>
    <name evidence="5" type="ORF">B0I35DRAFT_171398</name>
</gene>
<dbReference type="Pfam" id="PF00106">
    <property type="entry name" value="adh_short"/>
    <property type="match status" value="1"/>
</dbReference>
<dbReference type="PRINTS" id="PR00081">
    <property type="entry name" value="GDHRDH"/>
</dbReference>
<dbReference type="InterPro" id="IPR020904">
    <property type="entry name" value="Sc_DH/Rdtase_CS"/>
</dbReference>
<dbReference type="Gene3D" id="3.40.50.720">
    <property type="entry name" value="NAD(P)-binding Rossmann-like Domain"/>
    <property type="match status" value="1"/>
</dbReference>
<evidence type="ECO:0008006" key="7">
    <source>
        <dbReference type="Google" id="ProtNLM"/>
    </source>
</evidence>
<dbReference type="GO" id="GO:0016491">
    <property type="term" value="F:oxidoreductase activity"/>
    <property type="evidence" value="ECO:0007669"/>
    <property type="project" value="UniProtKB-KW"/>
</dbReference>
<dbReference type="GO" id="GO:0005829">
    <property type="term" value="C:cytosol"/>
    <property type="evidence" value="ECO:0007669"/>
    <property type="project" value="TreeGrafter"/>
</dbReference>